<proteinExistence type="predicted"/>
<sequence length="649" mass="74459">MVRIWPKTAKIYWDPWRNIPVVRPRQEELDLYYAVRLSEPGDARPVFPGDLEKLRGAILYEYGSDKVYTRFFNTGFMLFNKVPHWDLMYEIVSSGNVLGQLYYDPFREKWRFRLTYSGAYIANEEGLVDKAVLEGPIYTGREVKPAPSTSMRQLIIADKKGNIRGLGEVYGDSLIVVKTFHDTTMPVETSGKSASLEDVLKHNEEGLEALAGKSISYLKRLRGKYRLPVSVSYSGGKDSLVALDIAYKAFGELEMVFNDTGLELPETIKNVYEVSEKYGVRLHIASAGDIFWRAVAVFGPPGKDYRWCCKVAKLVPIARLTRTLWPNGALNIVGQRAFESLDRAKSPRVWRNKWIPHLVSTSPIQEWSQLECWLYIFKHRLPYNKLYERGFDRLGCFLCPSSALAEFKDVEKEYPELWGKWGMILEEWRVKLSQPAEWVKLGLWRWLTPASAKRRIARHIENYSMDWRREYTNRLLGSSINLAPLEIVESNNELKILFNREVLAPSIREVVKVNMGRLGYSVEEQGDVFRVSSVNTVITVSGRSIHVKPSMSSENTEDLVDLLKVIYRAYGCVKCGSCILWIPPGNAMLTQNGPIPLKNLDDKTRRFYLEACPISDQLVEKTLVPLILGTPKAFKRKTRRRIITSEHYG</sequence>
<protein>
    <submittedName>
        <fullName evidence="2">Phosphoadenosine phosphosulfate reductase</fullName>
    </submittedName>
</protein>
<evidence type="ECO:0000313" key="3">
    <source>
        <dbReference type="Proteomes" id="UP000006903"/>
    </source>
</evidence>
<dbReference type="eggNOG" id="arCOG00073">
    <property type="taxonomic scope" value="Archaea"/>
</dbReference>
<gene>
    <name evidence="2" type="ordered locus">DKAM_1179</name>
</gene>
<name>B8D5X4_DESA1</name>
<dbReference type="PANTHER" id="PTHR43196:SF2">
    <property type="entry name" value="PHOSPHOADENOSINE PHOSPHOSULFATE REDUCTASE"/>
    <property type="match status" value="1"/>
</dbReference>
<dbReference type="GeneID" id="7171642"/>
<evidence type="ECO:0000313" key="2">
    <source>
        <dbReference type="EMBL" id="ACL11505.1"/>
    </source>
</evidence>
<dbReference type="PANTHER" id="PTHR43196">
    <property type="entry name" value="SULFATE ADENYLYLTRANSFERASE SUBUNIT 2"/>
    <property type="match status" value="1"/>
</dbReference>
<dbReference type="Proteomes" id="UP000006903">
    <property type="component" value="Chromosome"/>
</dbReference>
<reference evidence="2 3" key="1">
    <citation type="journal article" date="2009" name="J. Bacteriol.">
        <title>Complete genome sequence of the anaerobic, protein-degrading hyperthermophilic crenarchaeon Desulfurococcus kamchatkensis.</title>
        <authorList>
            <person name="Ravin N.V."/>
            <person name="Mardanov A.V."/>
            <person name="Beletsky A.V."/>
            <person name="Kublanov I.V."/>
            <person name="Kolganova T.V."/>
            <person name="Lebedinsky A.V."/>
            <person name="Chernyh N.A."/>
            <person name="Bonch-Osmolovskaya E.A."/>
            <person name="Skryabin K.G."/>
        </authorList>
    </citation>
    <scope>NUCLEOTIDE SEQUENCE [LARGE SCALE GENOMIC DNA]</scope>
    <source>
        <strain evidence="3">DSM 18924 / JCM 16383 / VKM B-2413 / 1221n</strain>
    </source>
</reference>
<dbReference type="CDD" id="cd23947">
    <property type="entry name" value="PAPS_reductase-like_YbdN"/>
    <property type="match status" value="1"/>
</dbReference>
<dbReference type="KEGG" id="dka:DKAM_1179"/>
<organism evidence="2 3">
    <name type="scientific">Desulfurococcus amylolyticus (strain DSM 18924 / JCM 16383 / VKM B-2413 / 1221n)</name>
    <name type="common">Desulfurococcus kamchatkensis</name>
    <dbReference type="NCBI Taxonomy" id="490899"/>
    <lineage>
        <taxon>Archaea</taxon>
        <taxon>Thermoproteota</taxon>
        <taxon>Thermoprotei</taxon>
        <taxon>Desulfurococcales</taxon>
        <taxon>Desulfurococcaceae</taxon>
        <taxon>Desulfurococcus</taxon>
    </lineage>
</organism>
<accession>B8D5X4</accession>
<dbReference type="Gene3D" id="3.40.50.620">
    <property type="entry name" value="HUPs"/>
    <property type="match status" value="1"/>
</dbReference>
<dbReference type="InterPro" id="IPR050128">
    <property type="entry name" value="Sulfate_adenylyltrnsfr_sub2"/>
</dbReference>
<dbReference type="InterPro" id="IPR014729">
    <property type="entry name" value="Rossmann-like_a/b/a_fold"/>
</dbReference>
<evidence type="ECO:0000259" key="1">
    <source>
        <dbReference type="Pfam" id="PF01507"/>
    </source>
</evidence>
<dbReference type="SUPFAM" id="SSF52402">
    <property type="entry name" value="Adenine nucleotide alpha hydrolases-like"/>
    <property type="match status" value="1"/>
</dbReference>
<dbReference type="Pfam" id="PF01507">
    <property type="entry name" value="PAPS_reduct"/>
    <property type="match status" value="1"/>
</dbReference>
<dbReference type="GO" id="GO:0003824">
    <property type="term" value="F:catalytic activity"/>
    <property type="evidence" value="ECO:0007669"/>
    <property type="project" value="InterPro"/>
</dbReference>
<dbReference type="AlphaFoldDB" id="B8D5X4"/>
<dbReference type="EMBL" id="CP001140">
    <property type="protein sequence ID" value="ACL11505.1"/>
    <property type="molecule type" value="Genomic_DNA"/>
</dbReference>
<feature type="domain" description="Phosphoadenosine phosphosulphate reductase" evidence="1">
    <location>
        <begin position="229"/>
        <end position="401"/>
    </location>
</feature>
<dbReference type="RefSeq" id="WP_012608846.1">
    <property type="nucleotide sequence ID" value="NC_011766.1"/>
</dbReference>
<dbReference type="HOGENOM" id="CLU_026622_0_0_2"/>
<dbReference type="STRING" id="490899.DKAM_1179"/>
<dbReference type="InterPro" id="IPR002500">
    <property type="entry name" value="PAPS_reduct_dom"/>
</dbReference>